<dbReference type="InterPro" id="IPR009662">
    <property type="entry name" value="Malonate_deCO2ase_dsu"/>
</dbReference>
<dbReference type="Pfam" id="PF06857">
    <property type="entry name" value="ACP"/>
    <property type="match status" value="1"/>
</dbReference>
<evidence type="ECO:0000256" key="3">
    <source>
        <dbReference type="ARBA" id="ARBA00022553"/>
    </source>
</evidence>
<proteinExistence type="inferred from homology"/>
<keyword evidence="2" id="KW-0963">Cytoplasm</keyword>
<evidence type="ECO:0000256" key="5">
    <source>
        <dbReference type="PIRSR" id="PIRSR609662-50"/>
    </source>
</evidence>
<keyword evidence="3 5" id="KW-0597">Phosphoprotein</keyword>
<sequence>MEKFTYSFPATKKITNRAHVGVVGSGDLEVLVEPTDDNQAVFEIRTGITGFQDTWKKVIERFVSLNDVSARITINDFGATPGIVSLRLAQAVEVSGNGKGYDE</sequence>
<name>A0A840PPL0_URETH</name>
<feature type="modified residue" description="O-(phosphoribosyl dephospho-coenzyme A)serine" evidence="5">
    <location>
        <position position="25"/>
    </location>
</feature>
<dbReference type="InterPro" id="IPR023439">
    <property type="entry name" value="Mal_deCO2ase/Cit_lyase_ACP"/>
</dbReference>
<protein>
    <recommendedName>
        <fullName evidence="4">Malonate decarboxylase acyl carrier protein</fullName>
    </recommendedName>
</protein>
<evidence type="ECO:0000256" key="1">
    <source>
        <dbReference type="ARBA" id="ARBA00004496"/>
    </source>
</evidence>
<dbReference type="GO" id="GO:0005737">
    <property type="term" value="C:cytoplasm"/>
    <property type="evidence" value="ECO:0007669"/>
    <property type="project" value="UniProtKB-SubCell"/>
</dbReference>
<evidence type="ECO:0000256" key="2">
    <source>
        <dbReference type="ARBA" id="ARBA00022490"/>
    </source>
</evidence>
<gene>
    <name evidence="6" type="ORF">HNR36_000355</name>
</gene>
<dbReference type="AlphaFoldDB" id="A0A840PPL0"/>
<keyword evidence="7" id="KW-1185">Reference proteome</keyword>
<dbReference type="HAMAP" id="MF_00710">
    <property type="entry name" value="Malonate_deCO2ase_dsu"/>
    <property type="match status" value="1"/>
</dbReference>
<reference evidence="6 7" key="1">
    <citation type="submission" date="2020-08" db="EMBL/GenBank/DDBJ databases">
        <title>Genomic Encyclopedia of Type Strains, Phase IV (KMG-IV): sequencing the most valuable type-strain genomes for metagenomic binning, comparative biology and taxonomic classification.</title>
        <authorList>
            <person name="Goeker M."/>
        </authorList>
    </citation>
    <scope>NUCLEOTIDE SEQUENCE [LARGE SCALE GENOMIC DNA]</scope>
    <source>
        <strain evidence="6 7">DSM 10633</strain>
    </source>
</reference>
<evidence type="ECO:0000313" key="7">
    <source>
        <dbReference type="Proteomes" id="UP000557217"/>
    </source>
</evidence>
<accession>A0A840PPL0</accession>
<comment type="subcellular location">
    <subcellularLocation>
        <location evidence="1">Cytoplasm</location>
    </subcellularLocation>
</comment>
<dbReference type="NCBIfam" id="TIGR03130">
    <property type="entry name" value="malonate_delta"/>
    <property type="match status" value="1"/>
</dbReference>
<dbReference type="RefSeq" id="WP_016838819.1">
    <property type="nucleotide sequence ID" value="NZ_AP018335.1"/>
</dbReference>
<dbReference type="NCBIfam" id="NF002293">
    <property type="entry name" value="PRK01220.1"/>
    <property type="match status" value="1"/>
</dbReference>
<evidence type="ECO:0000256" key="4">
    <source>
        <dbReference type="NCBIfam" id="TIGR03130"/>
    </source>
</evidence>
<evidence type="ECO:0000313" key="6">
    <source>
        <dbReference type="EMBL" id="MBB5147973.1"/>
    </source>
</evidence>
<dbReference type="EMBL" id="JACHGZ010000002">
    <property type="protein sequence ID" value="MBB5147973.1"/>
    <property type="molecule type" value="Genomic_DNA"/>
</dbReference>
<comment type="PTM">
    <text evidence="5">Covalently binds the prosthetic group of malonate decarboxylase.</text>
</comment>
<organism evidence="6 7">
    <name type="scientific">Ureibacillus thermosphaericus</name>
    <dbReference type="NCBI Taxonomy" id="51173"/>
    <lineage>
        <taxon>Bacteria</taxon>
        <taxon>Bacillati</taxon>
        <taxon>Bacillota</taxon>
        <taxon>Bacilli</taxon>
        <taxon>Bacillales</taxon>
        <taxon>Caryophanaceae</taxon>
        <taxon>Ureibacillus</taxon>
    </lineage>
</organism>
<comment type="caution">
    <text evidence="6">The sequence shown here is derived from an EMBL/GenBank/DDBJ whole genome shotgun (WGS) entry which is preliminary data.</text>
</comment>
<dbReference type="Proteomes" id="UP000557217">
    <property type="component" value="Unassembled WGS sequence"/>
</dbReference>